<dbReference type="RefSeq" id="WP_341376711.1">
    <property type="nucleotide sequence ID" value="NZ_JBBUTF010000034.1"/>
</dbReference>
<dbReference type="PANTHER" id="PTHR17985">
    <property type="entry name" value="SER/THR-RICH PROTEIN T10 IN DGCR REGION"/>
    <property type="match status" value="1"/>
</dbReference>
<dbReference type="InterPro" id="IPR008551">
    <property type="entry name" value="TANGO2"/>
</dbReference>
<keyword evidence="2" id="KW-1185">Reference proteome</keyword>
<dbReference type="Proteomes" id="UP001368500">
    <property type="component" value="Unassembled WGS sequence"/>
</dbReference>
<evidence type="ECO:0000313" key="2">
    <source>
        <dbReference type="Proteomes" id="UP001368500"/>
    </source>
</evidence>
<proteinExistence type="predicted"/>
<protein>
    <submittedName>
        <fullName evidence="1">NRDE family protein</fullName>
    </submittedName>
</protein>
<comment type="caution">
    <text evidence="1">The sequence shown here is derived from an EMBL/GenBank/DDBJ whole genome shotgun (WGS) entry which is preliminary data.</text>
</comment>
<gene>
    <name evidence="1" type="ORF">AACH11_23450</name>
</gene>
<evidence type="ECO:0000313" key="1">
    <source>
        <dbReference type="EMBL" id="MEK8028923.1"/>
    </source>
</evidence>
<sequence length="290" mass="31746">MCLAAWRCAPHTGLPWVLVSNRDEFHDRPAAPLAWWTDGPGGRGWLGGRDLQAGGTWLGLDPRGRLALLTNVREPAPPRADAVSRGDLVLQALRHGLDDGHWMAAELRRPRHGWNLLQLDLAGTAGRWWSNRPQPMLRVLGAGTHGLSNAALDTPWPKVRRLCRALDTACAEAQALPLDGGPGPGRRATPSPRIERLFAHLWAALADRWQPPDAQLPHTGVPWPLEQALAPVFIHRPATPGRAAYGTRSSTVLVVEQRGARPWLHLRERRFDAAGQPCGGAAWDGPLRVD</sequence>
<dbReference type="EMBL" id="JBBUTF010000034">
    <property type="protein sequence ID" value="MEK8028923.1"/>
    <property type="molecule type" value="Genomic_DNA"/>
</dbReference>
<dbReference type="Pfam" id="PF05742">
    <property type="entry name" value="TANGO2"/>
    <property type="match status" value="1"/>
</dbReference>
<organism evidence="1 2">
    <name type="scientific">Pseudaquabacterium rugosum</name>
    <dbReference type="NCBI Taxonomy" id="2984194"/>
    <lineage>
        <taxon>Bacteria</taxon>
        <taxon>Pseudomonadati</taxon>
        <taxon>Pseudomonadota</taxon>
        <taxon>Betaproteobacteria</taxon>
        <taxon>Burkholderiales</taxon>
        <taxon>Sphaerotilaceae</taxon>
        <taxon>Pseudaquabacterium</taxon>
    </lineage>
</organism>
<dbReference type="PANTHER" id="PTHR17985:SF8">
    <property type="entry name" value="TRANSPORT AND GOLGI ORGANIZATION PROTEIN 2 HOMOLOG"/>
    <property type="match status" value="1"/>
</dbReference>
<reference evidence="1 2" key="1">
    <citation type="submission" date="2024-04" db="EMBL/GenBank/DDBJ databases">
        <title>Novel species of the genus Ideonella isolated from streams.</title>
        <authorList>
            <person name="Lu H."/>
        </authorList>
    </citation>
    <scope>NUCLEOTIDE SEQUENCE [LARGE SCALE GENOMIC DNA]</scope>
    <source>
        <strain evidence="1 2">BYS139W</strain>
    </source>
</reference>
<accession>A0ABU9BHA6</accession>
<name>A0ABU9BHA6_9BURK</name>